<evidence type="ECO:0000313" key="8">
    <source>
        <dbReference type="Proteomes" id="UP000480684"/>
    </source>
</evidence>
<comment type="function">
    <text evidence="1 6">Forms part of the ribosomal stalk, playing a central role in the interaction of the ribosome with GTP-bound translation factors.</text>
</comment>
<dbReference type="GO" id="GO:0003735">
    <property type="term" value="F:structural constituent of ribosome"/>
    <property type="evidence" value="ECO:0007669"/>
    <property type="project" value="InterPro"/>
</dbReference>
<reference evidence="7 8" key="1">
    <citation type="submission" date="2020-02" db="EMBL/GenBank/DDBJ databases">
        <authorList>
            <person name="Dziuba M."/>
            <person name="Kuznetsov B."/>
            <person name="Mardanov A."/>
            <person name="Ravin N."/>
            <person name="Grouzdev D."/>
        </authorList>
    </citation>
    <scope>NUCLEOTIDE SEQUENCE [LARGE SCALE GENOMIC DNA]</scope>
    <source>
        <strain evidence="7 8">SpK</strain>
    </source>
</reference>
<evidence type="ECO:0000256" key="3">
    <source>
        <dbReference type="ARBA" id="ARBA00022980"/>
    </source>
</evidence>
<dbReference type="SUPFAM" id="SSF160369">
    <property type="entry name" value="Ribosomal protein L10-like"/>
    <property type="match status" value="1"/>
</dbReference>
<gene>
    <name evidence="6 7" type="primary">rplJ</name>
    <name evidence="7" type="ORF">G4223_04970</name>
</gene>
<dbReference type="GO" id="GO:0006412">
    <property type="term" value="P:translation"/>
    <property type="evidence" value="ECO:0007669"/>
    <property type="project" value="UniProtKB-UniRule"/>
</dbReference>
<dbReference type="InterPro" id="IPR002363">
    <property type="entry name" value="Ribosomal_uL10_CS_bac"/>
</dbReference>
<evidence type="ECO:0000256" key="4">
    <source>
        <dbReference type="ARBA" id="ARBA00023274"/>
    </source>
</evidence>
<dbReference type="EMBL" id="JAAIYP010000029">
    <property type="protein sequence ID" value="NFV79460.1"/>
    <property type="molecule type" value="Genomic_DNA"/>
</dbReference>
<dbReference type="PROSITE" id="PS01109">
    <property type="entry name" value="RIBOSOMAL_L10"/>
    <property type="match status" value="1"/>
</dbReference>
<organism evidence="7 8">
    <name type="scientific">Magnetospirillum aberrantis SpK</name>
    <dbReference type="NCBI Taxonomy" id="908842"/>
    <lineage>
        <taxon>Bacteria</taxon>
        <taxon>Pseudomonadati</taxon>
        <taxon>Pseudomonadota</taxon>
        <taxon>Alphaproteobacteria</taxon>
        <taxon>Rhodospirillales</taxon>
        <taxon>Rhodospirillaceae</taxon>
        <taxon>Magnetospirillum</taxon>
    </lineage>
</organism>
<sequence>MDRTQKKEWIGALHETFGDAGLVVVAHYKGLTVAEMTDLRVKMRAAGASFKVTKNRLTKLALQGTAYESIADLFVGPTAIATSADPVAAAKVAADFAKANDKLKILGGSLGGQALDVDGVKALATLPSLDELRGKLIGMISTPATRIAGVLQAPGGQVARVLGAYAKKDEAA</sequence>
<accession>A0A7C9QSC6</accession>
<name>A0A7C9QSC6_9PROT</name>
<dbReference type="InterPro" id="IPR043141">
    <property type="entry name" value="Ribosomal_uL10-like_sf"/>
</dbReference>
<keyword evidence="8" id="KW-1185">Reference proteome</keyword>
<comment type="similarity">
    <text evidence="2 6">Belongs to the universal ribosomal protein uL10 family.</text>
</comment>
<dbReference type="InterPro" id="IPR001790">
    <property type="entry name" value="Ribosomal_uL10"/>
</dbReference>
<dbReference type="AlphaFoldDB" id="A0A7C9QSC6"/>
<evidence type="ECO:0000256" key="5">
    <source>
        <dbReference type="ARBA" id="ARBA00035202"/>
    </source>
</evidence>
<evidence type="ECO:0000313" key="7">
    <source>
        <dbReference type="EMBL" id="NFV79460.1"/>
    </source>
</evidence>
<dbReference type="NCBIfam" id="NF000955">
    <property type="entry name" value="PRK00099.1-1"/>
    <property type="match status" value="1"/>
</dbReference>
<dbReference type="InterPro" id="IPR047865">
    <property type="entry name" value="Ribosomal_uL10_bac_type"/>
</dbReference>
<dbReference type="RefSeq" id="WP_163675902.1">
    <property type="nucleotide sequence ID" value="NZ_JAAIYP010000029.1"/>
</dbReference>
<dbReference type="Pfam" id="PF00466">
    <property type="entry name" value="Ribosomal_L10"/>
    <property type="match status" value="1"/>
</dbReference>
<keyword evidence="4 6" id="KW-0687">Ribonucleoprotein</keyword>
<keyword evidence="6" id="KW-0694">RNA-binding</keyword>
<dbReference type="InterPro" id="IPR022973">
    <property type="entry name" value="Ribosomal_uL10_bac"/>
</dbReference>
<dbReference type="PANTHER" id="PTHR11560">
    <property type="entry name" value="39S RIBOSOMAL PROTEIN L10, MITOCHONDRIAL"/>
    <property type="match status" value="1"/>
</dbReference>
<evidence type="ECO:0000256" key="6">
    <source>
        <dbReference type="HAMAP-Rule" id="MF_00362"/>
    </source>
</evidence>
<dbReference type="CDD" id="cd05797">
    <property type="entry name" value="Ribosomal_L10"/>
    <property type="match status" value="1"/>
</dbReference>
<comment type="subunit">
    <text evidence="6">Part of the ribosomal stalk of the 50S ribosomal subunit. The N-terminus interacts with L11 and the large rRNA to form the base of the stalk. The C-terminus forms an elongated spine to which L12 dimers bind in a sequential fashion forming a multimeric L10(L12)X complex.</text>
</comment>
<dbReference type="GO" id="GO:0015934">
    <property type="term" value="C:large ribosomal subunit"/>
    <property type="evidence" value="ECO:0007669"/>
    <property type="project" value="InterPro"/>
</dbReference>
<dbReference type="HAMAP" id="MF_00362">
    <property type="entry name" value="Ribosomal_uL10"/>
    <property type="match status" value="1"/>
</dbReference>
<dbReference type="GO" id="GO:0070180">
    <property type="term" value="F:large ribosomal subunit rRNA binding"/>
    <property type="evidence" value="ECO:0007669"/>
    <property type="project" value="UniProtKB-UniRule"/>
</dbReference>
<keyword evidence="6" id="KW-0699">rRNA-binding</keyword>
<comment type="caution">
    <text evidence="7">The sequence shown here is derived from an EMBL/GenBank/DDBJ whole genome shotgun (WGS) entry which is preliminary data.</text>
</comment>
<dbReference type="Proteomes" id="UP000480684">
    <property type="component" value="Unassembled WGS sequence"/>
</dbReference>
<protein>
    <recommendedName>
        <fullName evidence="5 6">Large ribosomal subunit protein uL10</fullName>
    </recommendedName>
</protein>
<dbReference type="Gene3D" id="3.30.70.1730">
    <property type="match status" value="1"/>
</dbReference>
<proteinExistence type="inferred from homology"/>
<evidence type="ECO:0000256" key="2">
    <source>
        <dbReference type="ARBA" id="ARBA00008889"/>
    </source>
</evidence>
<evidence type="ECO:0000256" key="1">
    <source>
        <dbReference type="ARBA" id="ARBA00002633"/>
    </source>
</evidence>
<dbReference type="Gene3D" id="6.10.250.290">
    <property type="match status" value="1"/>
</dbReference>
<keyword evidence="3 6" id="KW-0689">Ribosomal protein</keyword>